<evidence type="ECO:0000313" key="2">
    <source>
        <dbReference type="EMBL" id="KAH3704235.1"/>
    </source>
</evidence>
<keyword evidence="1" id="KW-0175">Coiled coil</keyword>
<accession>A0A9D4BI91</accession>
<feature type="coiled-coil region" evidence="1">
    <location>
        <begin position="34"/>
        <end position="93"/>
    </location>
</feature>
<evidence type="ECO:0000313" key="3">
    <source>
        <dbReference type="Proteomes" id="UP000828390"/>
    </source>
</evidence>
<organism evidence="2 3">
    <name type="scientific">Dreissena polymorpha</name>
    <name type="common">Zebra mussel</name>
    <name type="synonym">Mytilus polymorpha</name>
    <dbReference type="NCBI Taxonomy" id="45954"/>
    <lineage>
        <taxon>Eukaryota</taxon>
        <taxon>Metazoa</taxon>
        <taxon>Spiralia</taxon>
        <taxon>Lophotrochozoa</taxon>
        <taxon>Mollusca</taxon>
        <taxon>Bivalvia</taxon>
        <taxon>Autobranchia</taxon>
        <taxon>Heteroconchia</taxon>
        <taxon>Euheterodonta</taxon>
        <taxon>Imparidentia</taxon>
        <taxon>Neoheterodontei</taxon>
        <taxon>Myida</taxon>
        <taxon>Dreissenoidea</taxon>
        <taxon>Dreissenidae</taxon>
        <taxon>Dreissena</taxon>
    </lineage>
</organism>
<dbReference type="AlphaFoldDB" id="A0A9D4BI91"/>
<dbReference type="Proteomes" id="UP000828390">
    <property type="component" value="Unassembled WGS sequence"/>
</dbReference>
<comment type="caution">
    <text evidence="2">The sequence shown here is derived from an EMBL/GenBank/DDBJ whole genome shotgun (WGS) entry which is preliminary data.</text>
</comment>
<evidence type="ECO:0000256" key="1">
    <source>
        <dbReference type="SAM" id="Coils"/>
    </source>
</evidence>
<sequence length="377" mass="43238">MKNLFLSKQYDFFYRTCKRVILLSDLVKSTPTDLKQVSVTIQTTLAKLKELQENQEDSIQSLLSSYDEQLHKIQENRKKIIAALNKLEQKTKQELKDTLTKLQAPLERDIDKCSTLQDELKQLGEAIHDIGDKNKQELSLIASIKCKEKIQQFEKYQKENFVEIKSSISFQPNNKIVEYLSKLSGLGMTLTEMQNQDKVIRMDRKSEYDVRTEGELKCYIRDICVLSSGQVLVTDQSTYKVKLLSQTYQVVSHCSVSDELNTEPMGICQITSSEFGIAVSPMGSHGDGFPPSKILFIKVNNSQLVKDRILEFQHYCNSIVYQKGDLFVTSGTALFKYKLSDTCTLVSKLHEDKSDTWTGRYYVGFVFIHKKCIIKSH</sequence>
<reference evidence="2" key="1">
    <citation type="journal article" date="2019" name="bioRxiv">
        <title>The Genome of the Zebra Mussel, Dreissena polymorpha: A Resource for Invasive Species Research.</title>
        <authorList>
            <person name="McCartney M.A."/>
            <person name="Auch B."/>
            <person name="Kono T."/>
            <person name="Mallez S."/>
            <person name="Zhang Y."/>
            <person name="Obille A."/>
            <person name="Becker A."/>
            <person name="Abrahante J.E."/>
            <person name="Garbe J."/>
            <person name="Badalamenti J.P."/>
            <person name="Herman A."/>
            <person name="Mangelson H."/>
            <person name="Liachko I."/>
            <person name="Sullivan S."/>
            <person name="Sone E.D."/>
            <person name="Koren S."/>
            <person name="Silverstein K.A.T."/>
            <person name="Beckman K.B."/>
            <person name="Gohl D.M."/>
        </authorList>
    </citation>
    <scope>NUCLEOTIDE SEQUENCE</scope>
    <source>
        <strain evidence="2">Duluth1</strain>
        <tissue evidence="2">Whole animal</tissue>
    </source>
</reference>
<reference evidence="2" key="2">
    <citation type="submission" date="2020-11" db="EMBL/GenBank/DDBJ databases">
        <authorList>
            <person name="McCartney M.A."/>
            <person name="Auch B."/>
            <person name="Kono T."/>
            <person name="Mallez S."/>
            <person name="Becker A."/>
            <person name="Gohl D.M."/>
            <person name="Silverstein K.A.T."/>
            <person name="Koren S."/>
            <person name="Bechman K.B."/>
            <person name="Herman A."/>
            <person name="Abrahante J.E."/>
            <person name="Garbe J."/>
        </authorList>
    </citation>
    <scope>NUCLEOTIDE SEQUENCE</scope>
    <source>
        <strain evidence="2">Duluth1</strain>
        <tissue evidence="2">Whole animal</tissue>
    </source>
</reference>
<gene>
    <name evidence="2" type="ORF">DPMN_079291</name>
</gene>
<keyword evidence="3" id="KW-1185">Reference proteome</keyword>
<dbReference type="EMBL" id="JAIWYP010000015">
    <property type="protein sequence ID" value="KAH3704235.1"/>
    <property type="molecule type" value="Genomic_DNA"/>
</dbReference>
<protein>
    <submittedName>
        <fullName evidence="2">Uncharacterized protein</fullName>
    </submittedName>
</protein>
<name>A0A9D4BI91_DREPO</name>
<proteinExistence type="predicted"/>